<dbReference type="OrthoDB" id="1736072at2759"/>
<accession>A0A7J7N863</accession>
<proteinExistence type="predicted"/>
<evidence type="ECO:0000313" key="3">
    <source>
        <dbReference type="EMBL" id="KAF6163421.1"/>
    </source>
</evidence>
<dbReference type="Proteomes" id="UP000541444">
    <property type="component" value="Unassembled WGS sequence"/>
</dbReference>
<keyword evidence="4" id="KW-1185">Reference proteome</keyword>
<keyword evidence="2" id="KW-0472">Membrane</keyword>
<dbReference type="PANTHER" id="PTHR35490">
    <property type="entry name" value="BACTERIOPHAGE N4 ADSORPTION B PROTEIN"/>
    <property type="match status" value="1"/>
</dbReference>
<dbReference type="EMBL" id="JACGCM010000981">
    <property type="protein sequence ID" value="KAF6163421.1"/>
    <property type="molecule type" value="Genomic_DNA"/>
</dbReference>
<feature type="compositionally biased region" description="Pro residues" evidence="1">
    <location>
        <begin position="75"/>
        <end position="84"/>
    </location>
</feature>
<feature type="region of interest" description="Disordered" evidence="1">
    <location>
        <begin position="380"/>
        <end position="402"/>
    </location>
</feature>
<evidence type="ECO:0000256" key="2">
    <source>
        <dbReference type="SAM" id="Phobius"/>
    </source>
</evidence>
<reference evidence="3 4" key="1">
    <citation type="journal article" date="2020" name="IScience">
        <title>Genome Sequencing of the Endangered Kingdonia uniflora (Circaeasteraceae, Ranunculales) Reveals Potential Mechanisms of Evolutionary Specialization.</title>
        <authorList>
            <person name="Sun Y."/>
            <person name="Deng T."/>
            <person name="Zhang A."/>
            <person name="Moore M.J."/>
            <person name="Landis J.B."/>
            <person name="Lin N."/>
            <person name="Zhang H."/>
            <person name="Zhang X."/>
            <person name="Huang J."/>
            <person name="Zhang X."/>
            <person name="Sun H."/>
            <person name="Wang H."/>
        </authorList>
    </citation>
    <scope>NUCLEOTIDE SEQUENCE [LARGE SCALE GENOMIC DNA]</scope>
    <source>
        <strain evidence="3">TB1705</strain>
        <tissue evidence="3">Leaf</tissue>
    </source>
</reference>
<name>A0A7J7N863_9MAGN</name>
<feature type="region of interest" description="Disordered" evidence="1">
    <location>
        <begin position="39"/>
        <end position="112"/>
    </location>
</feature>
<keyword evidence="2" id="KW-0812">Transmembrane</keyword>
<sequence length="402" mass="45001">MPTITTLALESLIEPTRVNNNNNNNVSKRRSNNHLYISHPALYTTPDPTPIPPNSSMGSDTPSPYVVNRKRRDLPPPTPTPTPPKVLNQHQGIEIPPKGRNPEVSNDGVGQNVESRDLGEVEVVECDGRGEGGSGFKEFGGRDEGGDEFFDPRDSMSVASSMSDSEDFRASGRHTTVSNQSDFFDVDEEFSDCSIPNVWSPLTGSNMDSASGLHAARVNLFDEIERRKRAEDALAQLHSQWQRIREYLSQIGLSSFPETWNVDKDRDLEMDMAEQFCQDVVVSRFISEVIGRSLARAEAEEAAEAVIETKNQEISRLRDKLQYYETVNHEMSQRNQEVLETARRQRELRKRKQRWIWSGIGFTMAIGASVLAYSYLPSTSRHESASSSSDLSYVPPDSTESA</sequence>
<feature type="transmembrane region" description="Helical" evidence="2">
    <location>
        <begin position="355"/>
        <end position="376"/>
    </location>
</feature>
<evidence type="ECO:0000313" key="4">
    <source>
        <dbReference type="Proteomes" id="UP000541444"/>
    </source>
</evidence>
<keyword evidence="2" id="KW-1133">Transmembrane helix</keyword>
<feature type="region of interest" description="Disordered" evidence="1">
    <location>
        <begin position="126"/>
        <end position="160"/>
    </location>
</feature>
<protein>
    <submittedName>
        <fullName evidence="3">Uncharacterized protein</fullName>
    </submittedName>
</protein>
<gene>
    <name evidence="3" type="ORF">GIB67_029270</name>
</gene>
<evidence type="ECO:0000256" key="1">
    <source>
        <dbReference type="SAM" id="MobiDB-lite"/>
    </source>
</evidence>
<comment type="caution">
    <text evidence="3">The sequence shown here is derived from an EMBL/GenBank/DDBJ whole genome shotgun (WGS) entry which is preliminary data.</text>
</comment>
<dbReference type="PANTHER" id="PTHR35490:SF3">
    <property type="entry name" value="(WILD MALAYSIAN BANANA) HYPOTHETICAL PROTEIN"/>
    <property type="match status" value="1"/>
</dbReference>
<feature type="compositionally biased region" description="Basic and acidic residues" evidence="1">
    <location>
        <begin position="139"/>
        <end position="154"/>
    </location>
</feature>
<organism evidence="3 4">
    <name type="scientific">Kingdonia uniflora</name>
    <dbReference type="NCBI Taxonomy" id="39325"/>
    <lineage>
        <taxon>Eukaryota</taxon>
        <taxon>Viridiplantae</taxon>
        <taxon>Streptophyta</taxon>
        <taxon>Embryophyta</taxon>
        <taxon>Tracheophyta</taxon>
        <taxon>Spermatophyta</taxon>
        <taxon>Magnoliopsida</taxon>
        <taxon>Ranunculales</taxon>
        <taxon>Circaeasteraceae</taxon>
        <taxon>Kingdonia</taxon>
    </lineage>
</organism>
<dbReference type="AlphaFoldDB" id="A0A7J7N863"/>